<dbReference type="PANTHER" id="PTHR22617:SF23">
    <property type="entry name" value="CHEMOTAXIS PROTEIN CHEW"/>
    <property type="match status" value="1"/>
</dbReference>
<dbReference type="Gene3D" id="2.40.50.180">
    <property type="entry name" value="CheA-289, Domain 4"/>
    <property type="match status" value="1"/>
</dbReference>
<evidence type="ECO:0000259" key="1">
    <source>
        <dbReference type="PROSITE" id="PS50851"/>
    </source>
</evidence>
<dbReference type="EMBL" id="FOXV01000001">
    <property type="protein sequence ID" value="SFP96964.1"/>
    <property type="molecule type" value="Genomic_DNA"/>
</dbReference>
<dbReference type="SUPFAM" id="SSF50341">
    <property type="entry name" value="CheW-like"/>
    <property type="match status" value="1"/>
</dbReference>
<accession>A0A1I5UNS7</accession>
<dbReference type="Pfam" id="PF01584">
    <property type="entry name" value="CheW"/>
    <property type="match status" value="1"/>
</dbReference>
<dbReference type="Gene3D" id="2.30.30.40">
    <property type="entry name" value="SH3 Domains"/>
    <property type="match status" value="1"/>
</dbReference>
<dbReference type="InterPro" id="IPR036061">
    <property type="entry name" value="CheW-like_dom_sf"/>
</dbReference>
<dbReference type="AlphaFoldDB" id="A0A1I5UNS7"/>
<evidence type="ECO:0000313" key="2">
    <source>
        <dbReference type="EMBL" id="SFP96964.1"/>
    </source>
</evidence>
<dbReference type="Proteomes" id="UP000243106">
    <property type="component" value="Unassembled WGS sequence"/>
</dbReference>
<feature type="domain" description="CheW-like" evidence="1">
    <location>
        <begin position="13"/>
        <end position="158"/>
    </location>
</feature>
<dbReference type="PROSITE" id="PS50851">
    <property type="entry name" value="CHEW"/>
    <property type="match status" value="1"/>
</dbReference>
<keyword evidence="3" id="KW-1185">Reference proteome</keyword>
<sequence length="168" mass="17837">MDAEVSMAASERTGVVLTFGLADALFALPVAPVVEILDAQPVAPLPNAPAHLLGLIDRRGVSVPVVDLRLLMGMPPRADDPDTRIVVLRPDAEEASHIVGLRLDRVFEVTELDHAESAPLPEAGLLGWDEAMVSGIGRRNGAFISVLRLMGLFEASLKQGETPVMSAT</sequence>
<organism evidence="2 3">
    <name type="scientific">Roseivivax halotolerans</name>
    <dbReference type="NCBI Taxonomy" id="93684"/>
    <lineage>
        <taxon>Bacteria</taxon>
        <taxon>Pseudomonadati</taxon>
        <taxon>Pseudomonadota</taxon>
        <taxon>Alphaproteobacteria</taxon>
        <taxon>Rhodobacterales</taxon>
        <taxon>Roseobacteraceae</taxon>
        <taxon>Roseivivax</taxon>
    </lineage>
</organism>
<proteinExistence type="predicted"/>
<gene>
    <name evidence="2" type="ORF">SAMN05421853_10188</name>
</gene>
<dbReference type="GO" id="GO:0006935">
    <property type="term" value="P:chemotaxis"/>
    <property type="evidence" value="ECO:0007669"/>
    <property type="project" value="InterPro"/>
</dbReference>
<dbReference type="GO" id="GO:0007165">
    <property type="term" value="P:signal transduction"/>
    <property type="evidence" value="ECO:0007669"/>
    <property type="project" value="InterPro"/>
</dbReference>
<dbReference type="SMART" id="SM00260">
    <property type="entry name" value="CheW"/>
    <property type="match status" value="1"/>
</dbReference>
<dbReference type="InterPro" id="IPR039315">
    <property type="entry name" value="CheW"/>
</dbReference>
<reference evidence="3" key="1">
    <citation type="submission" date="2016-10" db="EMBL/GenBank/DDBJ databases">
        <authorList>
            <person name="Varghese N."/>
            <person name="Submissions S."/>
        </authorList>
    </citation>
    <scope>NUCLEOTIDE SEQUENCE [LARGE SCALE GENOMIC DNA]</scope>
    <source>
        <strain evidence="3">JCM 10271</strain>
    </source>
</reference>
<dbReference type="PANTHER" id="PTHR22617">
    <property type="entry name" value="CHEMOTAXIS SENSOR HISTIDINE KINASE-RELATED"/>
    <property type="match status" value="1"/>
</dbReference>
<protein>
    <submittedName>
        <fullName evidence="2">Purine-binding chemotaxis protein CheW</fullName>
    </submittedName>
</protein>
<dbReference type="GO" id="GO:0005829">
    <property type="term" value="C:cytosol"/>
    <property type="evidence" value="ECO:0007669"/>
    <property type="project" value="TreeGrafter"/>
</dbReference>
<dbReference type="InterPro" id="IPR002545">
    <property type="entry name" value="CheW-lke_dom"/>
</dbReference>
<name>A0A1I5UNS7_9RHOB</name>
<dbReference type="STRING" id="93684.SAMN05421853_10188"/>
<evidence type="ECO:0000313" key="3">
    <source>
        <dbReference type="Proteomes" id="UP000243106"/>
    </source>
</evidence>